<reference evidence="2" key="1">
    <citation type="submission" date="2018-04" db="EMBL/GenBank/DDBJ databases">
        <title>Whole genome sequencing of Hypsizygus marmoreus.</title>
        <authorList>
            <person name="Choi I.-G."/>
            <person name="Min B."/>
            <person name="Kim J.-G."/>
            <person name="Kim S."/>
            <person name="Oh Y.-L."/>
            <person name="Kong W.-S."/>
            <person name="Park H."/>
            <person name="Jeong J."/>
            <person name="Song E.-S."/>
        </authorList>
    </citation>
    <scope>NUCLEOTIDE SEQUENCE [LARGE SCALE GENOMIC DNA]</scope>
    <source>
        <strain evidence="2">51987-8</strain>
    </source>
</reference>
<feature type="region of interest" description="Disordered" evidence="1">
    <location>
        <begin position="1"/>
        <end position="249"/>
    </location>
</feature>
<dbReference type="InParanoid" id="A0A369J105"/>
<dbReference type="OrthoDB" id="47801at2759"/>
<feature type="compositionally biased region" description="Low complexity" evidence="1">
    <location>
        <begin position="114"/>
        <end position="138"/>
    </location>
</feature>
<feature type="compositionally biased region" description="Polar residues" evidence="1">
    <location>
        <begin position="161"/>
        <end position="172"/>
    </location>
</feature>
<sequence>MPYSTPRSSRSGDTPQPALFSSGPRSPLPGTPMSSLSGVSDLSVPFNSSRSSQAIGTPMSTMSGVTDLPIPFNSPGSSLASTPRSTSSRQSSLSHSSAGSTSSQFTVRPPFLHPATPRSTSSRHSTLSQSTMSSQPPSYRSHTHESNSSRGTELPPYSPGSHVQTPPSNASTVRPLPPYSPAARSPLMQTPTSNSPGRAELPMPGTPQVPAPPHQQRSRPRASSFSYPASQSDASAVGPLPYPPAVGSPFDQTSIYNPPTRTELPIWTPPHRQHHIPRPRAMSFSSPLGGAYRPRMDDYACIPPNFPGPFCPYGIGMDGRGQGANCWTPPPHSAPIFPNSNWPQYPPGSWPYHGALPPVAPYPCDPYYASGQRTAYTAGPERSADYFQPPPHTAPASSTSRRVPSNSFQELIYDSWREGPRTPWPMPELLPEIPFPNGPFETDSSIAGAPFEAPIQELLPYKQLLTSHRECYVCHKKIHIPRYSAGAPTAETHVYCSDYECSGTQCLGCSKPHPQCATDYMPSARCPALSCCSEIRVMRIFSILGEFESHYFSFAARACHWSGEVERLPRSARISFIYSMNTDQQHLAQDWNRLLRECVEEFGKCLLPEEPANVIHASVQVLLSNSLLHEAMYAFLETASPASVSDEGAYAEITRFLGILSNRLCLEDLVRQPQPAIRVVPNISRRVSNPSDCVCEMEGQDTYSFKDLLTSHGMLALVHDLEAEEDEYLTTVTTNLRQVIGRLLGHSGRPTLP</sequence>
<feature type="compositionally biased region" description="Polar residues" evidence="1">
    <location>
        <begin position="221"/>
        <end position="234"/>
    </location>
</feature>
<gene>
    <name evidence="2" type="ORF">Hypma_003955</name>
</gene>
<feature type="region of interest" description="Disordered" evidence="1">
    <location>
        <begin position="381"/>
        <end position="405"/>
    </location>
</feature>
<keyword evidence="3" id="KW-1185">Reference proteome</keyword>
<comment type="caution">
    <text evidence="2">The sequence shown here is derived from an EMBL/GenBank/DDBJ whole genome shotgun (WGS) entry which is preliminary data.</text>
</comment>
<feature type="compositionally biased region" description="Polar residues" evidence="1">
    <location>
        <begin position="1"/>
        <end position="14"/>
    </location>
</feature>
<organism evidence="2 3">
    <name type="scientific">Hypsizygus marmoreus</name>
    <name type="common">White beech mushroom</name>
    <name type="synonym">Agaricus marmoreus</name>
    <dbReference type="NCBI Taxonomy" id="39966"/>
    <lineage>
        <taxon>Eukaryota</taxon>
        <taxon>Fungi</taxon>
        <taxon>Dikarya</taxon>
        <taxon>Basidiomycota</taxon>
        <taxon>Agaricomycotina</taxon>
        <taxon>Agaricomycetes</taxon>
        <taxon>Agaricomycetidae</taxon>
        <taxon>Agaricales</taxon>
        <taxon>Tricholomatineae</taxon>
        <taxon>Lyophyllaceae</taxon>
        <taxon>Hypsizygus</taxon>
    </lineage>
</organism>
<feature type="compositionally biased region" description="Low complexity" evidence="1">
    <location>
        <begin position="77"/>
        <end position="103"/>
    </location>
</feature>
<accession>A0A369J105</accession>
<feature type="compositionally biased region" description="Polar residues" evidence="1">
    <location>
        <begin position="32"/>
        <end position="64"/>
    </location>
</feature>
<evidence type="ECO:0000313" key="3">
    <source>
        <dbReference type="Proteomes" id="UP000076154"/>
    </source>
</evidence>
<dbReference type="EMBL" id="LUEZ02000143">
    <property type="protein sequence ID" value="RDB15681.1"/>
    <property type="molecule type" value="Genomic_DNA"/>
</dbReference>
<dbReference type="Proteomes" id="UP000076154">
    <property type="component" value="Unassembled WGS sequence"/>
</dbReference>
<dbReference type="AlphaFoldDB" id="A0A369J105"/>
<protein>
    <submittedName>
        <fullName evidence="2">Uncharacterized protein</fullName>
    </submittedName>
</protein>
<evidence type="ECO:0000256" key="1">
    <source>
        <dbReference type="SAM" id="MobiDB-lite"/>
    </source>
</evidence>
<evidence type="ECO:0000313" key="2">
    <source>
        <dbReference type="EMBL" id="RDB15681.1"/>
    </source>
</evidence>
<feature type="compositionally biased region" description="Polar residues" evidence="1">
    <location>
        <begin position="187"/>
        <end position="196"/>
    </location>
</feature>
<proteinExistence type="predicted"/>
<name>A0A369J105_HYPMA</name>
<feature type="compositionally biased region" description="Pro residues" evidence="1">
    <location>
        <begin position="204"/>
        <end position="213"/>
    </location>
</feature>